<dbReference type="InterPro" id="IPR009097">
    <property type="entry name" value="Cyclic_Pdiesterase"/>
</dbReference>
<dbReference type="EMBL" id="JACSQL010000006">
    <property type="protein sequence ID" value="MBD7969245.1"/>
    <property type="molecule type" value="Genomic_DNA"/>
</dbReference>
<evidence type="ECO:0000313" key="1">
    <source>
        <dbReference type="EMBL" id="MBD7969245.1"/>
    </source>
</evidence>
<protein>
    <submittedName>
        <fullName evidence="1">2'-5' RNA ligase family protein</fullName>
    </submittedName>
</protein>
<dbReference type="Gene3D" id="3.90.1140.10">
    <property type="entry name" value="Cyclic phosphodiesterase"/>
    <property type="match status" value="1"/>
</dbReference>
<name>A0ABR8T0G1_9BACL</name>
<accession>A0ABR8T0G1</accession>
<gene>
    <name evidence="1" type="ORF">H9647_14310</name>
</gene>
<dbReference type="SUPFAM" id="SSF55144">
    <property type="entry name" value="LigT-like"/>
    <property type="match status" value="1"/>
</dbReference>
<dbReference type="GO" id="GO:0016874">
    <property type="term" value="F:ligase activity"/>
    <property type="evidence" value="ECO:0007669"/>
    <property type="project" value="UniProtKB-KW"/>
</dbReference>
<keyword evidence="1" id="KW-0436">Ligase</keyword>
<dbReference type="RefSeq" id="WP_191801064.1">
    <property type="nucleotide sequence ID" value="NZ_JACSQL010000006.1"/>
</dbReference>
<dbReference type="Proteomes" id="UP000608071">
    <property type="component" value="Unassembled WGS sequence"/>
</dbReference>
<dbReference type="Pfam" id="PF13563">
    <property type="entry name" value="2_5_RNA_ligase2"/>
    <property type="match status" value="1"/>
</dbReference>
<dbReference type="PANTHER" id="PTHR36039">
    <property type="match status" value="1"/>
</dbReference>
<sequence>MYAVELFFEEEFEKYVKNIWKGLKDQNISSNMYDISYLKPHITMAVYSDIPSIESICRRLSTYFDSVIELELKFDVLASFPTTGTLFIDPTVTEDLLKMHKKYHAEFSDLFEFSNPYYIPNNWVPHCTLAIRLSPEQILDAMKYCYKDFVPLRSKVIEVGIVKLEYDSNNVCISSSTIASNKLKVKTNL</sequence>
<organism evidence="1 2">
    <name type="scientific">Paenibacillus gallinarum</name>
    <dbReference type="NCBI Taxonomy" id="2762232"/>
    <lineage>
        <taxon>Bacteria</taxon>
        <taxon>Bacillati</taxon>
        <taxon>Bacillota</taxon>
        <taxon>Bacilli</taxon>
        <taxon>Bacillales</taxon>
        <taxon>Paenibacillaceae</taxon>
        <taxon>Paenibacillus</taxon>
    </lineage>
</organism>
<reference evidence="1 2" key="1">
    <citation type="submission" date="2020-08" db="EMBL/GenBank/DDBJ databases">
        <title>A Genomic Blueprint of the Chicken Gut Microbiome.</title>
        <authorList>
            <person name="Gilroy R."/>
            <person name="Ravi A."/>
            <person name="Getino M."/>
            <person name="Pursley I."/>
            <person name="Horton D.L."/>
            <person name="Alikhan N.-F."/>
            <person name="Baker D."/>
            <person name="Gharbi K."/>
            <person name="Hall N."/>
            <person name="Watson M."/>
            <person name="Adriaenssens E.M."/>
            <person name="Foster-Nyarko E."/>
            <person name="Jarju S."/>
            <person name="Secka A."/>
            <person name="Antonio M."/>
            <person name="Oren A."/>
            <person name="Chaudhuri R."/>
            <person name="La Ragione R.M."/>
            <person name="Hildebrand F."/>
            <person name="Pallen M.J."/>
        </authorList>
    </citation>
    <scope>NUCLEOTIDE SEQUENCE [LARGE SCALE GENOMIC DNA]</scope>
    <source>
        <strain evidence="1 2">Sa2BVA9</strain>
    </source>
</reference>
<keyword evidence="2" id="KW-1185">Reference proteome</keyword>
<proteinExistence type="predicted"/>
<evidence type="ECO:0000313" key="2">
    <source>
        <dbReference type="Proteomes" id="UP000608071"/>
    </source>
</evidence>
<dbReference type="PANTHER" id="PTHR36039:SF2">
    <property type="entry name" value="RNA LIGASE_CYCLIC NUCLEOTIDE PHOSPHODIESTERASE FAMILY PROTEIN"/>
    <property type="match status" value="1"/>
</dbReference>
<comment type="caution">
    <text evidence="1">The sequence shown here is derived from an EMBL/GenBank/DDBJ whole genome shotgun (WGS) entry which is preliminary data.</text>
</comment>